<feature type="compositionally biased region" description="Low complexity" evidence="1">
    <location>
        <begin position="51"/>
        <end position="69"/>
    </location>
</feature>
<comment type="caution">
    <text evidence="3">The sequence shown here is derived from an EMBL/GenBank/DDBJ whole genome shotgun (WGS) entry which is preliminary data.</text>
</comment>
<name>A0ABR0BUN3_PURLI</name>
<proteinExistence type="predicted"/>
<dbReference type="EMBL" id="JAWRVI010000031">
    <property type="protein sequence ID" value="KAK4087567.1"/>
    <property type="molecule type" value="Genomic_DNA"/>
</dbReference>
<organism evidence="3 4">
    <name type="scientific">Purpureocillium lilacinum</name>
    <name type="common">Paecilomyces lilacinus</name>
    <dbReference type="NCBI Taxonomy" id="33203"/>
    <lineage>
        <taxon>Eukaryota</taxon>
        <taxon>Fungi</taxon>
        <taxon>Dikarya</taxon>
        <taxon>Ascomycota</taxon>
        <taxon>Pezizomycotina</taxon>
        <taxon>Sordariomycetes</taxon>
        <taxon>Hypocreomycetidae</taxon>
        <taxon>Hypocreales</taxon>
        <taxon>Ophiocordycipitaceae</taxon>
        <taxon>Purpureocillium</taxon>
    </lineage>
</organism>
<feature type="region of interest" description="Disordered" evidence="1">
    <location>
        <begin position="41"/>
        <end position="148"/>
    </location>
</feature>
<dbReference type="PANTHER" id="PTHR33604">
    <property type="entry name" value="OSJNBA0004B13.7 PROTEIN"/>
    <property type="match status" value="1"/>
</dbReference>
<feature type="region of interest" description="Disordered" evidence="1">
    <location>
        <begin position="696"/>
        <end position="729"/>
    </location>
</feature>
<evidence type="ECO:0000256" key="1">
    <source>
        <dbReference type="SAM" id="MobiDB-lite"/>
    </source>
</evidence>
<dbReference type="Proteomes" id="UP001287286">
    <property type="component" value="Unassembled WGS sequence"/>
</dbReference>
<protein>
    <recommendedName>
        <fullName evidence="5">Glycosyltransferase 2</fullName>
    </recommendedName>
</protein>
<accession>A0ABR0BUN3</accession>
<sequence length="808" mass="88905">MEVDARWLMQGLQGSVAGPQATSYYGLPHQQLPARQSLSAPAVMPVPHTTSHPSSAQLSSSSSSIHLSLRAPPTRPSAGLLNAPIVRPVAPRATPSPAPPPPSAADMSSSRRWHPRRDDEELAKKDDDLGLPKHAKQQQQQHGGQWQAVHPPRRGLVLRLVVYLVVLGVLLFILIRTITAGDDASSPSPLDRDPFRHDFPGAYDSPTRGRPPPPPLDAEPKSRPKPNPVAESKTKPKTPAAGHDALDEPKSYNGPIKFYELAASLRAISSTGGTSVTNRNVLFAAASLKSAATLLPMACRMAYEKTTYVHFAFIGRSAISLKELLQVNGIDRTCPMMMHDARPDHADTSTEARMTLSVARAFYYINTYMHPQAVLVDSTDAEETFFLRGARDEISSTHAALIELPHKPETRLSWITKLDAPALAAWNQVRFDIMVRAPPTGTGNIKRLLNSLARADLGGHSIPHLTVELPSLIEKPLQEFLGRYEWPPSAGDEKPLPRMMSLHRRIPSHRISEEESLVRFLESFWPLDPVNSHVLVLSPNAEVTPQFFHYLKFAILYYRYSRAATSEGLELRLMAMGFAVPTVSLDGTQPFSPPAPVRGNKPGSEGAPFLWQSPASDAVLFLGDKWVELHAYVSQMINRHSSSPSSPALIAKKEVGKQHPAWMEYAVQLARLRGYFTLYPGKDTAGAIVGVHTDLSDKPEEYGDAGSSSKDREQGGFVDRVSPAFDPGSSVDMLETLPKRGELQPPEDLPILSWDSKQKSFAKFLMETAQFADEFRRQVGHCSEEDLKSLPLPDSYARDLFCDTKRAG</sequence>
<evidence type="ECO:0000313" key="3">
    <source>
        <dbReference type="EMBL" id="KAK4087567.1"/>
    </source>
</evidence>
<keyword evidence="4" id="KW-1185">Reference proteome</keyword>
<feature type="transmembrane region" description="Helical" evidence="2">
    <location>
        <begin position="156"/>
        <end position="175"/>
    </location>
</feature>
<evidence type="ECO:0000256" key="2">
    <source>
        <dbReference type="SAM" id="Phobius"/>
    </source>
</evidence>
<feature type="compositionally biased region" description="Low complexity" evidence="1">
    <location>
        <begin position="137"/>
        <end position="148"/>
    </location>
</feature>
<feature type="compositionally biased region" description="Basic and acidic residues" evidence="1">
    <location>
        <begin position="116"/>
        <end position="131"/>
    </location>
</feature>
<evidence type="ECO:0008006" key="5">
    <source>
        <dbReference type="Google" id="ProtNLM"/>
    </source>
</evidence>
<feature type="compositionally biased region" description="Pro residues" evidence="1">
    <location>
        <begin position="94"/>
        <end position="103"/>
    </location>
</feature>
<reference evidence="3 4" key="1">
    <citation type="journal article" date="2024" name="Microbiol. Resour. Announc.">
        <title>Genome annotations for the ascomycete fungi Trichoderma harzianum, Trichoderma aggressivum, and Purpureocillium lilacinum.</title>
        <authorList>
            <person name="Beijen E.P.W."/>
            <person name="Ohm R.A."/>
        </authorList>
    </citation>
    <scope>NUCLEOTIDE SEQUENCE [LARGE SCALE GENOMIC DNA]</scope>
    <source>
        <strain evidence="3 4">CBS 150709</strain>
    </source>
</reference>
<feature type="compositionally biased region" description="Basic and acidic residues" evidence="1">
    <location>
        <begin position="190"/>
        <end position="199"/>
    </location>
</feature>
<keyword evidence="2" id="KW-1133">Transmembrane helix</keyword>
<gene>
    <name evidence="3" type="ORF">Purlil1_8157</name>
</gene>
<keyword evidence="2" id="KW-0472">Membrane</keyword>
<feature type="region of interest" description="Disordered" evidence="1">
    <location>
        <begin position="182"/>
        <end position="249"/>
    </location>
</feature>
<keyword evidence="2" id="KW-0812">Transmembrane</keyword>
<dbReference type="PANTHER" id="PTHR33604:SF3">
    <property type="entry name" value="OSJNBA0004B13.7 PROTEIN"/>
    <property type="match status" value="1"/>
</dbReference>
<evidence type="ECO:0000313" key="4">
    <source>
        <dbReference type="Proteomes" id="UP001287286"/>
    </source>
</evidence>